<dbReference type="OrthoDB" id="5655881at2"/>
<dbReference type="EMBL" id="AHJE01000068">
    <property type="protein sequence ID" value="EHP40324.1"/>
    <property type="molecule type" value="Genomic_DNA"/>
</dbReference>
<sequence length="55" mass="6031">MSEFGQFGRALFELNIDILCANTSQAKGRVERMNSTLQDPLVKGPGSNLYLAQVT</sequence>
<evidence type="ECO:0000313" key="2">
    <source>
        <dbReference type="Proteomes" id="UP000005808"/>
    </source>
</evidence>
<dbReference type="RefSeq" id="WP_006160786.1">
    <property type="nucleotide sequence ID" value="NZ_AHJE01000068.1"/>
</dbReference>
<gene>
    <name evidence="1" type="ORF">OR16_26558</name>
</gene>
<dbReference type="AlphaFoldDB" id="H1SAZ2"/>
<name>H1SAZ2_9BURK</name>
<dbReference type="Proteomes" id="UP000005808">
    <property type="component" value="Unassembled WGS sequence"/>
</dbReference>
<dbReference type="PATRIC" id="fig|1127483.3.peg.5306"/>
<reference evidence="1 2" key="1">
    <citation type="journal article" date="2012" name="J. Bacteriol.">
        <title>De Novo Genome Project of Cupriavidus basilensis OR16.</title>
        <authorList>
            <person name="Cserhati M."/>
            <person name="Kriszt B."/>
            <person name="Szoboszlay S."/>
            <person name="Toth A."/>
            <person name="Szabo I."/>
            <person name="Tancsics A."/>
            <person name="Nagy I."/>
            <person name="Horvath B."/>
            <person name="Nagy I."/>
            <person name="Kukolya J."/>
        </authorList>
    </citation>
    <scope>NUCLEOTIDE SEQUENCE [LARGE SCALE GENOMIC DNA]</scope>
    <source>
        <strain evidence="1 2">OR16</strain>
    </source>
</reference>
<protein>
    <submittedName>
        <fullName evidence="1">Transposase</fullName>
    </submittedName>
</protein>
<comment type="caution">
    <text evidence="1">The sequence shown here is derived from an EMBL/GenBank/DDBJ whole genome shotgun (WGS) entry which is preliminary data.</text>
</comment>
<proteinExistence type="predicted"/>
<evidence type="ECO:0000313" key="1">
    <source>
        <dbReference type="EMBL" id="EHP40324.1"/>
    </source>
</evidence>
<organism evidence="1 2">
    <name type="scientific">Cupriavidus basilensis OR16</name>
    <dbReference type="NCBI Taxonomy" id="1127483"/>
    <lineage>
        <taxon>Bacteria</taxon>
        <taxon>Pseudomonadati</taxon>
        <taxon>Pseudomonadota</taxon>
        <taxon>Betaproteobacteria</taxon>
        <taxon>Burkholderiales</taxon>
        <taxon>Burkholderiaceae</taxon>
        <taxon>Cupriavidus</taxon>
    </lineage>
</organism>
<accession>H1SAZ2</accession>